<organism evidence="2 3">
    <name type="scientific">Sphagnum troendelagicum</name>
    <dbReference type="NCBI Taxonomy" id="128251"/>
    <lineage>
        <taxon>Eukaryota</taxon>
        <taxon>Viridiplantae</taxon>
        <taxon>Streptophyta</taxon>
        <taxon>Embryophyta</taxon>
        <taxon>Bryophyta</taxon>
        <taxon>Sphagnophytina</taxon>
        <taxon>Sphagnopsida</taxon>
        <taxon>Sphagnales</taxon>
        <taxon>Sphagnaceae</taxon>
        <taxon>Sphagnum</taxon>
    </lineage>
</organism>
<feature type="region of interest" description="Disordered" evidence="1">
    <location>
        <begin position="1"/>
        <end position="84"/>
    </location>
</feature>
<feature type="compositionally biased region" description="Basic and acidic residues" evidence="1">
    <location>
        <begin position="108"/>
        <end position="125"/>
    </location>
</feature>
<proteinExistence type="predicted"/>
<reference evidence="2" key="1">
    <citation type="submission" date="2024-02" db="EMBL/GenBank/DDBJ databases">
        <authorList>
            <consortium name="ELIXIR-Norway"/>
            <consortium name="Elixir Norway"/>
        </authorList>
    </citation>
    <scope>NUCLEOTIDE SEQUENCE</scope>
</reference>
<gene>
    <name evidence="2" type="ORF">CSSPTR1EN2_LOCUS21384</name>
</gene>
<evidence type="ECO:0000313" key="3">
    <source>
        <dbReference type="Proteomes" id="UP001497512"/>
    </source>
</evidence>
<feature type="compositionally biased region" description="Basic and acidic residues" evidence="1">
    <location>
        <begin position="1"/>
        <end position="12"/>
    </location>
</feature>
<dbReference type="EMBL" id="OZ019900">
    <property type="protein sequence ID" value="CAK9233234.1"/>
    <property type="molecule type" value="Genomic_DNA"/>
</dbReference>
<feature type="compositionally biased region" description="Polar residues" evidence="1">
    <location>
        <begin position="72"/>
        <end position="81"/>
    </location>
</feature>
<keyword evidence="3" id="KW-1185">Reference proteome</keyword>
<sequence length="142" mass="14950">MPGADEGEKLKQGDPGVLQESSEAESPAQQESHGANGGRMDTGLSLGGSHSTFRNRVGGEGGPVGASRKQEPISQHSSFASSGRKKRYTKLNFTILASSGANKNLSLGREKEDDFQGSPEKDVVRETGSFGSKAARNHLSYA</sequence>
<feature type="region of interest" description="Disordered" evidence="1">
    <location>
        <begin position="99"/>
        <end position="142"/>
    </location>
</feature>
<name>A0ABP0UXX3_9BRYO</name>
<accession>A0ABP0UXX3</accession>
<evidence type="ECO:0000256" key="1">
    <source>
        <dbReference type="SAM" id="MobiDB-lite"/>
    </source>
</evidence>
<feature type="compositionally biased region" description="Low complexity" evidence="1">
    <location>
        <begin position="19"/>
        <end position="32"/>
    </location>
</feature>
<protein>
    <submittedName>
        <fullName evidence="2">Uncharacterized protein</fullName>
    </submittedName>
</protein>
<dbReference type="Proteomes" id="UP001497512">
    <property type="component" value="Chromosome 8"/>
</dbReference>
<evidence type="ECO:0000313" key="2">
    <source>
        <dbReference type="EMBL" id="CAK9233234.1"/>
    </source>
</evidence>